<evidence type="ECO:0000256" key="2">
    <source>
        <dbReference type="SAM" id="Phobius"/>
    </source>
</evidence>
<dbReference type="HOGENOM" id="CLU_1709418_0_0_6"/>
<dbReference type="eggNOG" id="ENOG5032X24">
    <property type="taxonomic scope" value="Bacteria"/>
</dbReference>
<evidence type="ECO:0000313" key="4">
    <source>
        <dbReference type="Proteomes" id="UP000001441"/>
    </source>
</evidence>
<keyword evidence="2" id="KW-0812">Transmembrane</keyword>
<proteinExistence type="predicted"/>
<keyword evidence="2" id="KW-0472">Membrane</keyword>
<organism evidence="3 4">
    <name type="scientific">Allochromatium vinosum (strain ATCC 17899 / DSM 180 / NBRC 103801 / NCIMB 10441 / D)</name>
    <name type="common">Chromatium vinosum</name>
    <dbReference type="NCBI Taxonomy" id="572477"/>
    <lineage>
        <taxon>Bacteria</taxon>
        <taxon>Pseudomonadati</taxon>
        <taxon>Pseudomonadota</taxon>
        <taxon>Gammaproteobacteria</taxon>
        <taxon>Chromatiales</taxon>
        <taxon>Chromatiaceae</taxon>
        <taxon>Allochromatium</taxon>
    </lineage>
</organism>
<dbReference type="Proteomes" id="UP000001441">
    <property type="component" value="Chromosome"/>
</dbReference>
<dbReference type="STRING" id="572477.Alvin_2580"/>
<gene>
    <name evidence="3" type="ordered locus">Alvin_2580</name>
</gene>
<keyword evidence="2" id="KW-1133">Transmembrane helix</keyword>
<dbReference type="KEGG" id="alv:Alvin_2580"/>
<dbReference type="AlphaFoldDB" id="D3RPA0"/>
<name>D3RPA0_ALLVD</name>
<feature type="region of interest" description="Disordered" evidence="1">
    <location>
        <begin position="88"/>
        <end position="112"/>
    </location>
</feature>
<accession>D3RPA0</accession>
<sequence>MHKSPFVDPNLREELHVKFAAKRTWPDKATTWEHQGEADDVESFASEFATLEQLAVGAEFVVMCKDEDEQGVRFFRVAATAPCRLEPAEARTASTADAGSEPAAGEDESEPVGLPNLSPVISMIFYMGKVAFIATAGIALMALIITYLRKFLE</sequence>
<dbReference type="EMBL" id="CP001896">
    <property type="protein sequence ID" value="ADC63490.1"/>
    <property type="molecule type" value="Genomic_DNA"/>
</dbReference>
<protein>
    <submittedName>
        <fullName evidence="3">Uncharacterized protein</fullName>
    </submittedName>
</protein>
<feature type="transmembrane region" description="Helical" evidence="2">
    <location>
        <begin position="124"/>
        <end position="148"/>
    </location>
</feature>
<keyword evidence="4" id="KW-1185">Reference proteome</keyword>
<evidence type="ECO:0000256" key="1">
    <source>
        <dbReference type="SAM" id="MobiDB-lite"/>
    </source>
</evidence>
<evidence type="ECO:0000313" key="3">
    <source>
        <dbReference type="EMBL" id="ADC63490.1"/>
    </source>
</evidence>
<reference evidence="3 4" key="1">
    <citation type="journal article" date="2011" name="Stand. Genomic Sci.">
        <title>Complete genome sequence of Allochromatium vinosum DSM 180(T).</title>
        <authorList>
            <person name="Weissgerber T."/>
            <person name="Zigann R."/>
            <person name="Bruce D."/>
            <person name="Chang Y.J."/>
            <person name="Detter J.C."/>
            <person name="Han C."/>
            <person name="Hauser L."/>
            <person name="Jeffries C.D."/>
            <person name="Land M."/>
            <person name="Munk A.C."/>
            <person name="Tapia R."/>
            <person name="Dahl C."/>
        </authorList>
    </citation>
    <scope>NUCLEOTIDE SEQUENCE [LARGE SCALE GENOMIC DNA]</scope>
    <source>
        <strain evidence="4">ATCC 17899 / DSM 180 / NBRC 103801 / NCIMB 10441 / D</strain>
    </source>
</reference>